<name>A0A9P5WWK5_9AGAR</name>
<dbReference type="EMBL" id="MU152636">
    <property type="protein sequence ID" value="KAF9440314.1"/>
    <property type="molecule type" value="Genomic_DNA"/>
</dbReference>
<dbReference type="Proteomes" id="UP000807342">
    <property type="component" value="Unassembled WGS sequence"/>
</dbReference>
<dbReference type="AlphaFoldDB" id="A0A9P5WWK5"/>
<sequence length="84" mass="9836">MSKALLNLQFHIIPLMWCGEIFMSDLYPSSLKSNIHADFRHRIVRRAYNPYVYLHKPGNVSWKDLYVVGCGENRVLCCKDKDYG</sequence>
<gene>
    <name evidence="1" type="ORF">P691DRAFT_767936</name>
</gene>
<accession>A0A9P5WWK5</accession>
<comment type="caution">
    <text evidence="1">The sequence shown here is derived from an EMBL/GenBank/DDBJ whole genome shotgun (WGS) entry which is preliminary data.</text>
</comment>
<reference evidence="1" key="1">
    <citation type="submission" date="2020-11" db="EMBL/GenBank/DDBJ databases">
        <authorList>
            <consortium name="DOE Joint Genome Institute"/>
            <person name="Ahrendt S."/>
            <person name="Riley R."/>
            <person name="Andreopoulos W."/>
            <person name="Labutti K."/>
            <person name="Pangilinan J."/>
            <person name="Ruiz-Duenas F.J."/>
            <person name="Barrasa J.M."/>
            <person name="Sanchez-Garcia M."/>
            <person name="Camarero S."/>
            <person name="Miyauchi S."/>
            <person name="Serrano A."/>
            <person name="Linde D."/>
            <person name="Babiker R."/>
            <person name="Drula E."/>
            <person name="Ayuso-Fernandez I."/>
            <person name="Pacheco R."/>
            <person name="Padilla G."/>
            <person name="Ferreira P."/>
            <person name="Barriuso J."/>
            <person name="Kellner H."/>
            <person name="Castanera R."/>
            <person name="Alfaro M."/>
            <person name="Ramirez L."/>
            <person name="Pisabarro A.G."/>
            <person name="Kuo A."/>
            <person name="Tritt A."/>
            <person name="Lipzen A."/>
            <person name="He G."/>
            <person name="Yan M."/>
            <person name="Ng V."/>
            <person name="Cullen D."/>
            <person name="Martin F."/>
            <person name="Rosso M.-N."/>
            <person name="Henrissat B."/>
            <person name="Hibbett D."/>
            <person name="Martinez A.T."/>
            <person name="Grigoriev I.V."/>
        </authorList>
    </citation>
    <scope>NUCLEOTIDE SEQUENCE</scope>
    <source>
        <strain evidence="1">MF-IS2</strain>
    </source>
</reference>
<evidence type="ECO:0000313" key="2">
    <source>
        <dbReference type="Proteomes" id="UP000807342"/>
    </source>
</evidence>
<evidence type="ECO:0000313" key="1">
    <source>
        <dbReference type="EMBL" id="KAF9440314.1"/>
    </source>
</evidence>
<proteinExistence type="predicted"/>
<protein>
    <submittedName>
        <fullName evidence="1">Uncharacterized protein</fullName>
    </submittedName>
</protein>
<keyword evidence="2" id="KW-1185">Reference proteome</keyword>
<organism evidence="1 2">
    <name type="scientific">Macrolepiota fuliginosa MF-IS2</name>
    <dbReference type="NCBI Taxonomy" id="1400762"/>
    <lineage>
        <taxon>Eukaryota</taxon>
        <taxon>Fungi</taxon>
        <taxon>Dikarya</taxon>
        <taxon>Basidiomycota</taxon>
        <taxon>Agaricomycotina</taxon>
        <taxon>Agaricomycetes</taxon>
        <taxon>Agaricomycetidae</taxon>
        <taxon>Agaricales</taxon>
        <taxon>Agaricineae</taxon>
        <taxon>Agaricaceae</taxon>
        <taxon>Macrolepiota</taxon>
    </lineage>
</organism>